<dbReference type="EMBL" id="CAJPIZ010043638">
    <property type="protein sequence ID" value="CAG2122012.1"/>
    <property type="molecule type" value="Genomic_DNA"/>
</dbReference>
<gene>
    <name evidence="1" type="ORF">OSB1V03_LOCUS21958</name>
</gene>
<organism evidence="1">
    <name type="scientific">Medioppia subpectinata</name>
    <dbReference type="NCBI Taxonomy" id="1979941"/>
    <lineage>
        <taxon>Eukaryota</taxon>
        <taxon>Metazoa</taxon>
        <taxon>Ecdysozoa</taxon>
        <taxon>Arthropoda</taxon>
        <taxon>Chelicerata</taxon>
        <taxon>Arachnida</taxon>
        <taxon>Acari</taxon>
        <taxon>Acariformes</taxon>
        <taxon>Sarcoptiformes</taxon>
        <taxon>Oribatida</taxon>
        <taxon>Brachypylina</taxon>
        <taxon>Oppioidea</taxon>
        <taxon>Oppiidae</taxon>
        <taxon>Medioppia</taxon>
    </lineage>
</organism>
<dbReference type="EMBL" id="OC898213">
    <property type="protein sequence ID" value="CAD7648489.1"/>
    <property type="molecule type" value="Genomic_DNA"/>
</dbReference>
<dbReference type="Proteomes" id="UP000759131">
    <property type="component" value="Unassembled WGS sequence"/>
</dbReference>
<accession>A0A7R9LV20</accession>
<evidence type="ECO:0000313" key="2">
    <source>
        <dbReference type="Proteomes" id="UP000759131"/>
    </source>
</evidence>
<evidence type="ECO:0000313" key="1">
    <source>
        <dbReference type="EMBL" id="CAD7648489.1"/>
    </source>
</evidence>
<dbReference type="AlphaFoldDB" id="A0A7R9LV20"/>
<reference evidence="1" key="1">
    <citation type="submission" date="2020-11" db="EMBL/GenBank/DDBJ databases">
        <authorList>
            <person name="Tran Van P."/>
        </authorList>
    </citation>
    <scope>NUCLEOTIDE SEQUENCE</scope>
</reference>
<name>A0A7R9LV20_9ACAR</name>
<keyword evidence="2" id="KW-1185">Reference proteome</keyword>
<protein>
    <submittedName>
        <fullName evidence="1">Uncharacterized protein</fullName>
    </submittedName>
</protein>
<proteinExistence type="predicted"/>
<sequence length="32" mass="3686">MTFKTIIFMTKNPRLITAEAVVGITIRKSEEF</sequence>